<keyword evidence="1" id="KW-1133">Transmembrane helix</keyword>
<reference evidence="3 4" key="1">
    <citation type="submission" date="2021-01" db="EMBL/GenBank/DDBJ databases">
        <title>Genome seq and assembly of Devosia sp. LEGU1.</title>
        <authorList>
            <person name="Chhetri G."/>
        </authorList>
    </citation>
    <scope>NUCLEOTIDE SEQUENCE [LARGE SCALE GENOMIC DNA]</scope>
    <source>
        <strain evidence="3 4">LEGU1</strain>
    </source>
</reference>
<name>A0ABX7C711_9HYPH</name>
<evidence type="ECO:0000259" key="2">
    <source>
        <dbReference type="Pfam" id="PF07811"/>
    </source>
</evidence>
<keyword evidence="1" id="KW-0472">Membrane</keyword>
<evidence type="ECO:0000313" key="3">
    <source>
        <dbReference type="EMBL" id="QQR39527.1"/>
    </source>
</evidence>
<gene>
    <name evidence="3" type="ORF">JI748_00450</name>
</gene>
<dbReference type="EMBL" id="CP068046">
    <property type="protein sequence ID" value="QQR39527.1"/>
    <property type="molecule type" value="Genomic_DNA"/>
</dbReference>
<keyword evidence="4" id="KW-1185">Reference proteome</keyword>
<proteinExistence type="predicted"/>
<dbReference type="InterPro" id="IPR012495">
    <property type="entry name" value="TadE-like_dom"/>
</dbReference>
<dbReference type="Proteomes" id="UP000595857">
    <property type="component" value="Chromosome"/>
</dbReference>
<keyword evidence="1" id="KW-0812">Transmembrane</keyword>
<feature type="domain" description="TadE-like" evidence="2">
    <location>
        <begin position="17"/>
        <end position="59"/>
    </location>
</feature>
<sequence length="175" mass="19105">MIRRSKDKRGFWHDGAGAAAVEFALVIPMLLMIVGSTLEAGWIMMQTIMLDRGLDQTVRELRVGSFANPTQELMRRRVCARAMILADCEAHLALELFPINGSSGYPSDAQRCVNRNSAVAPVLRFTPGGRMQTMFVRACYVVSPITPGLGLGLLLPKDDSGAIRIIAKSGFVNEP</sequence>
<feature type="transmembrane region" description="Helical" evidence="1">
    <location>
        <begin position="21"/>
        <end position="45"/>
    </location>
</feature>
<evidence type="ECO:0000256" key="1">
    <source>
        <dbReference type="SAM" id="Phobius"/>
    </source>
</evidence>
<evidence type="ECO:0000313" key="4">
    <source>
        <dbReference type="Proteomes" id="UP000595857"/>
    </source>
</evidence>
<organism evidence="3 4">
    <name type="scientific">Devosia rhizoryzae</name>
    <dbReference type="NCBI Taxonomy" id="2774137"/>
    <lineage>
        <taxon>Bacteria</taxon>
        <taxon>Pseudomonadati</taxon>
        <taxon>Pseudomonadota</taxon>
        <taxon>Alphaproteobacteria</taxon>
        <taxon>Hyphomicrobiales</taxon>
        <taxon>Devosiaceae</taxon>
        <taxon>Devosia</taxon>
    </lineage>
</organism>
<accession>A0ABX7C711</accession>
<dbReference type="Pfam" id="PF07811">
    <property type="entry name" value="TadE"/>
    <property type="match status" value="1"/>
</dbReference>
<protein>
    <submittedName>
        <fullName evidence="3">Pilus assembly protein</fullName>
    </submittedName>
</protein>
<dbReference type="RefSeq" id="WP_201633792.1">
    <property type="nucleotide sequence ID" value="NZ_CP068046.1"/>
</dbReference>